<keyword evidence="2" id="KW-1185">Reference proteome</keyword>
<name>X6P1Z7_RETFI</name>
<dbReference type="AlphaFoldDB" id="X6P1Z7"/>
<protein>
    <submittedName>
        <fullName evidence="1">Uncharacterized protein</fullName>
    </submittedName>
</protein>
<evidence type="ECO:0000313" key="1">
    <source>
        <dbReference type="EMBL" id="ETO32570.1"/>
    </source>
</evidence>
<accession>X6P1Z7</accession>
<proteinExistence type="predicted"/>
<evidence type="ECO:0000313" key="2">
    <source>
        <dbReference type="Proteomes" id="UP000023152"/>
    </source>
</evidence>
<comment type="caution">
    <text evidence="1">The sequence shown here is derived from an EMBL/GenBank/DDBJ whole genome shotgun (WGS) entry which is preliminary data.</text>
</comment>
<organism evidence="1 2">
    <name type="scientific">Reticulomyxa filosa</name>
    <dbReference type="NCBI Taxonomy" id="46433"/>
    <lineage>
        <taxon>Eukaryota</taxon>
        <taxon>Sar</taxon>
        <taxon>Rhizaria</taxon>
        <taxon>Retaria</taxon>
        <taxon>Foraminifera</taxon>
        <taxon>Monothalamids</taxon>
        <taxon>Reticulomyxidae</taxon>
        <taxon>Reticulomyxa</taxon>
    </lineage>
</organism>
<dbReference type="EMBL" id="ASPP01004088">
    <property type="protein sequence ID" value="ETO32570.1"/>
    <property type="molecule type" value="Genomic_DNA"/>
</dbReference>
<gene>
    <name evidence="1" type="ORF">RFI_04547</name>
</gene>
<reference evidence="1 2" key="1">
    <citation type="journal article" date="2013" name="Curr. Biol.">
        <title>The Genome of the Foraminiferan Reticulomyxa filosa.</title>
        <authorList>
            <person name="Glockner G."/>
            <person name="Hulsmann N."/>
            <person name="Schleicher M."/>
            <person name="Noegel A.A."/>
            <person name="Eichinger L."/>
            <person name="Gallinger C."/>
            <person name="Pawlowski J."/>
            <person name="Sierra R."/>
            <person name="Euteneuer U."/>
            <person name="Pillet L."/>
            <person name="Moustafa A."/>
            <person name="Platzer M."/>
            <person name="Groth M."/>
            <person name="Szafranski K."/>
            <person name="Schliwa M."/>
        </authorList>
    </citation>
    <scope>NUCLEOTIDE SEQUENCE [LARGE SCALE GENOMIC DNA]</scope>
</reference>
<dbReference type="Proteomes" id="UP000023152">
    <property type="component" value="Unassembled WGS sequence"/>
</dbReference>
<sequence>MDGTLSKSSLLSFQPEIAIEELNLKNDIFNSPKQSEHTVFPNELRMTSSCELLYNYVDDILQDLEWLIKNAYCSRATQWLHQVLVNNTINLLEIYYGNIIQIFKRDEQTHVLSFKTFFVLKKFISNVQKVSLMANLYYLTEDLVIRMKQVMASEIELEDEIETFYKKLKQLYNEQIQHYINAQVSNAIEKIWLSGKDNIPERYQVPDITEVHFLFVAFFSLNKTKKELLNLIEQVADIAAVIRTHWHIAVVNPVVEQIIENLFFLFSKYLTEDNNSSLLPKQNFGYGGLKLFVLDVKTLQTCFGAFMKSQNQKNVNDEFRTNTNQHDDILMDNLWFENRIDQLLKTKPNFKLVKQE</sequence>